<dbReference type="RefSeq" id="WP_386367088.1">
    <property type="nucleotide sequence ID" value="NZ_JBHRXZ010000027.1"/>
</dbReference>
<dbReference type="EMBL" id="JBHRXZ010000027">
    <property type="protein sequence ID" value="MFC3609468.1"/>
    <property type="molecule type" value="Genomic_DNA"/>
</dbReference>
<feature type="signal peptide" evidence="3">
    <location>
        <begin position="1"/>
        <end position="36"/>
    </location>
</feature>
<dbReference type="InterPro" id="IPR051010">
    <property type="entry name" value="BCAA_transport"/>
</dbReference>
<organism evidence="5 6">
    <name type="scientific">Stutzerimonas tarimensis</name>
    <dbReference type="NCBI Taxonomy" id="1507735"/>
    <lineage>
        <taxon>Bacteria</taxon>
        <taxon>Pseudomonadati</taxon>
        <taxon>Pseudomonadota</taxon>
        <taxon>Gammaproteobacteria</taxon>
        <taxon>Pseudomonadales</taxon>
        <taxon>Pseudomonadaceae</taxon>
        <taxon>Stutzerimonas</taxon>
    </lineage>
</organism>
<reference evidence="6" key="1">
    <citation type="journal article" date="2019" name="Int. J. Syst. Evol. Microbiol.">
        <title>The Global Catalogue of Microorganisms (GCM) 10K type strain sequencing project: providing services to taxonomists for standard genome sequencing and annotation.</title>
        <authorList>
            <consortium name="The Broad Institute Genomics Platform"/>
            <consortium name="The Broad Institute Genome Sequencing Center for Infectious Disease"/>
            <person name="Wu L."/>
            <person name="Ma J."/>
        </authorList>
    </citation>
    <scope>NUCLEOTIDE SEQUENCE [LARGE SCALE GENOMIC DNA]</scope>
    <source>
        <strain evidence="6">KCTC 42447</strain>
    </source>
</reference>
<dbReference type="PANTHER" id="PTHR30483">
    <property type="entry name" value="LEUCINE-SPECIFIC-BINDING PROTEIN"/>
    <property type="match status" value="1"/>
</dbReference>
<dbReference type="Proteomes" id="UP001595630">
    <property type="component" value="Unassembled WGS sequence"/>
</dbReference>
<dbReference type="CDD" id="cd20014">
    <property type="entry name" value="PBP1_RPA0668_benzoate-like"/>
    <property type="match status" value="1"/>
</dbReference>
<dbReference type="Gene3D" id="3.40.50.2300">
    <property type="match status" value="2"/>
</dbReference>
<accession>A0ABV7TAD9</accession>
<feature type="chain" id="PRO_5045337367" evidence="3">
    <location>
        <begin position="37"/>
        <end position="400"/>
    </location>
</feature>
<dbReference type="PANTHER" id="PTHR30483:SF6">
    <property type="entry name" value="PERIPLASMIC BINDING PROTEIN OF ABC TRANSPORTER FOR NATURAL AMINO ACIDS"/>
    <property type="match status" value="1"/>
</dbReference>
<sequence length="400" mass="42049">MNKNNKLVPAHPILSQLKPLALALGAVAALMGTAQAQEPVKVGMLLPYTGTYAALGEAITNGMNLAIEQKGGQLGGRPVQIVTVDSEANAGKAVQNMQKLISGAKVDVVIGPVHSGVGMAAVKVARQSGVPLIITNAGFNAATGPLCAPNIFRTSFTSWQTAYPMGKVAAERGYKNVVTVAWRYGFGTESVEGFKQGFEEAGGKVSKEIYVAFPDVEFQSQLTEIAAARPDAVFVFFAGGGAAKFVQDYAAAGLQGRIPLLGSGFLTEGTLLAQGAAAEGVLTTLHYADSLDTPQNNSFRSEYRQKFGKEADIYAVQGYDAGLLLAQSLEQVGGNTRDRDAWLAAMAQAKIDSPRGEWSFSKAQNPVQNIYLREVRDGTNVVVSTAAEALADPATGCKMP</sequence>
<dbReference type="InterPro" id="IPR028081">
    <property type="entry name" value="Leu-bd"/>
</dbReference>
<keyword evidence="6" id="KW-1185">Reference proteome</keyword>
<evidence type="ECO:0000313" key="5">
    <source>
        <dbReference type="EMBL" id="MFC3609468.1"/>
    </source>
</evidence>
<comment type="caution">
    <text evidence="5">The sequence shown here is derived from an EMBL/GenBank/DDBJ whole genome shotgun (WGS) entry which is preliminary data.</text>
</comment>
<evidence type="ECO:0000256" key="1">
    <source>
        <dbReference type="ARBA" id="ARBA00010062"/>
    </source>
</evidence>
<dbReference type="Pfam" id="PF13458">
    <property type="entry name" value="Peripla_BP_6"/>
    <property type="match status" value="1"/>
</dbReference>
<evidence type="ECO:0000256" key="2">
    <source>
        <dbReference type="ARBA" id="ARBA00022729"/>
    </source>
</evidence>
<evidence type="ECO:0000256" key="3">
    <source>
        <dbReference type="SAM" id="SignalP"/>
    </source>
</evidence>
<proteinExistence type="inferred from homology"/>
<evidence type="ECO:0000259" key="4">
    <source>
        <dbReference type="Pfam" id="PF13458"/>
    </source>
</evidence>
<evidence type="ECO:0000313" key="6">
    <source>
        <dbReference type="Proteomes" id="UP001595630"/>
    </source>
</evidence>
<comment type="similarity">
    <text evidence="1">Belongs to the leucine-binding protein family.</text>
</comment>
<name>A0ABV7TAD9_9GAMM</name>
<feature type="domain" description="Leucine-binding protein" evidence="4">
    <location>
        <begin position="39"/>
        <end position="378"/>
    </location>
</feature>
<protein>
    <submittedName>
        <fullName evidence="5">ABC transporter substrate-binding protein</fullName>
    </submittedName>
</protein>
<gene>
    <name evidence="5" type="ORF">ACFOMF_16970</name>
</gene>
<dbReference type="InterPro" id="IPR028082">
    <property type="entry name" value="Peripla_BP_I"/>
</dbReference>
<keyword evidence="2 3" id="KW-0732">Signal</keyword>
<dbReference type="SUPFAM" id="SSF53822">
    <property type="entry name" value="Periplasmic binding protein-like I"/>
    <property type="match status" value="1"/>
</dbReference>